<comment type="subcellular location">
    <subcellularLocation>
        <location evidence="1 6">Membrane</location>
        <topology evidence="1 6">Multi-pass membrane protein</topology>
    </subcellularLocation>
</comment>
<keyword evidence="3 6" id="KW-0812">Transmembrane</keyword>
<evidence type="ECO:0000256" key="6">
    <source>
        <dbReference type="RuleBase" id="RU310713"/>
    </source>
</evidence>
<dbReference type="PANTHER" id="PTHR23302:SF43">
    <property type="entry name" value="TMC DOMAIN-CONTAINING PROTEIN"/>
    <property type="match status" value="1"/>
</dbReference>
<protein>
    <recommendedName>
        <fullName evidence="6">Transmembrane channel-like protein</fullName>
    </recommendedName>
</protein>
<dbReference type="InterPro" id="IPR012496">
    <property type="entry name" value="TMC_dom"/>
</dbReference>
<dbReference type="InterPro" id="IPR038900">
    <property type="entry name" value="TMC"/>
</dbReference>
<feature type="transmembrane region" description="Helical" evidence="6">
    <location>
        <begin position="167"/>
        <end position="188"/>
    </location>
</feature>
<feature type="transmembrane region" description="Helical" evidence="6">
    <location>
        <begin position="79"/>
        <end position="101"/>
    </location>
</feature>
<reference evidence="8" key="1">
    <citation type="submission" date="2025-08" db="UniProtKB">
        <authorList>
            <consortium name="Ensembl"/>
        </authorList>
    </citation>
    <scope>IDENTIFICATION</scope>
</reference>
<feature type="domain" description="TMC" evidence="7">
    <location>
        <begin position="358"/>
        <end position="422"/>
    </location>
</feature>
<comment type="caution">
    <text evidence="6">Lacks conserved residue(s) required for the propagation of feature annotation.</text>
</comment>
<evidence type="ECO:0000313" key="8">
    <source>
        <dbReference type="Ensembl" id="ENSEBUP00000007059.1"/>
    </source>
</evidence>
<dbReference type="Ensembl" id="ENSEBUT00000007529.1">
    <property type="protein sequence ID" value="ENSEBUP00000007059.1"/>
    <property type="gene ID" value="ENSEBUG00000004590.1"/>
</dbReference>
<sequence length="520" mass="58665">DRRGSGRPKRSPTPTQTLQDSKQVLMRLYNPWLLFVARSQASDGLGQLSSSLCLWHNTLKEIGGSFGSGVLSYFLHLRWLLIFNALALCLNITFLLIPQLLNPPEHDHVKPFPILELLTGTGYLSNTPLFYGFYTNTTISLVVRTGHDEFENASSNDGVGAGYSMQLAYLFTISAYLFVSSVILLVCMARSFSDNYVKVGTAGTFSLKVFTTWDFNLMSRPAVLLEQRNIATSLKVIHSLIRAPHIVGRYVVMENQDDKAWKAEARLLVLPTIISFFNMVLPLLYSRLAGLEGYRLPAHRVYVTLVRIFHSSIALSDASSPSPHPLIKCWETTMGQQLYRLVVMDFLFLIVDTVLIEDSQRSEFDIARNVLDLIYGQTLVWLGAFFSPLLPAVQLLKLLLLFYIKKESLFRNCQQPAIPWMARKMSTVFVSLQFFPAFFGAVAVPSKSCGPFRGLQVPYDAIEVWTTATSPKFSAVIWIFHNIIENPIFLLVCEKIVSKVSRDRYFLNYEKLKANLLPGG</sequence>
<evidence type="ECO:0000256" key="5">
    <source>
        <dbReference type="ARBA" id="ARBA00023136"/>
    </source>
</evidence>
<feature type="transmembrane region" description="Helical" evidence="6">
    <location>
        <begin position="425"/>
        <end position="444"/>
    </location>
</feature>
<dbReference type="GeneTree" id="ENSGT01050000244894"/>
<comment type="similarity">
    <text evidence="2 6">Belongs to the TMC family.</text>
</comment>
<keyword evidence="5 6" id="KW-0472">Membrane</keyword>
<dbReference type="PANTHER" id="PTHR23302">
    <property type="entry name" value="TRANSMEMBRANE CHANNEL-RELATED"/>
    <property type="match status" value="1"/>
</dbReference>
<reference evidence="8" key="2">
    <citation type="submission" date="2025-09" db="UniProtKB">
        <authorList>
            <consortium name="Ensembl"/>
        </authorList>
    </citation>
    <scope>IDENTIFICATION</scope>
</reference>
<feature type="transmembrane region" description="Helical" evidence="6">
    <location>
        <begin position="379"/>
        <end position="404"/>
    </location>
</feature>
<feature type="transmembrane region" description="Helical" evidence="6">
    <location>
        <begin position="267"/>
        <end position="288"/>
    </location>
</feature>
<proteinExistence type="inferred from homology"/>
<organism evidence="8 9">
    <name type="scientific">Eptatretus burgeri</name>
    <name type="common">Inshore hagfish</name>
    <dbReference type="NCBI Taxonomy" id="7764"/>
    <lineage>
        <taxon>Eukaryota</taxon>
        <taxon>Metazoa</taxon>
        <taxon>Chordata</taxon>
        <taxon>Craniata</taxon>
        <taxon>Vertebrata</taxon>
        <taxon>Cyclostomata</taxon>
        <taxon>Myxini</taxon>
        <taxon>Myxiniformes</taxon>
        <taxon>Myxinidae</taxon>
        <taxon>Eptatretinae</taxon>
        <taxon>Eptatretus</taxon>
    </lineage>
</organism>
<dbReference type="Proteomes" id="UP000694388">
    <property type="component" value="Unplaced"/>
</dbReference>
<dbReference type="GO" id="GO:0005886">
    <property type="term" value="C:plasma membrane"/>
    <property type="evidence" value="ECO:0007669"/>
    <property type="project" value="InterPro"/>
</dbReference>
<dbReference type="AlphaFoldDB" id="A0A8C4NHW7"/>
<evidence type="ECO:0000259" key="7">
    <source>
        <dbReference type="Pfam" id="PF07810"/>
    </source>
</evidence>
<dbReference type="Pfam" id="PF07810">
    <property type="entry name" value="TMC"/>
    <property type="match status" value="2"/>
</dbReference>
<accession>A0A8C4NHW7</accession>
<evidence type="ECO:0000256" key="4">
    <source>
        <dbReference type="ARBA" id="ARBA00022989"/>
    </source>
</evidence>
<evidence type="ECO:0000256" key="3">
    <source>
        <dbReference type="ARBA" id="ARBA00022692"/>
    </source>
</evidence>
<evidence type="ECO:0000256" key="1">
    <source>
        <dbReference type="ARBA" id="ARBA00004141"/>
    </source>
</evidence>
<name>A0A8C4NHW7_EPTBU</name>
<feature type="domain" description="TMC" evidence="7">
    <location>
        <begin position="329"/>
        <end position="357"/>
    </location>
</feature>
<keyword evidence="9" id="KW-1185">Reference proteome</keyword>
<evidence type="ECO:0000313" key="9">
    <source>
        <dbReference type="Proteomes" id="UP000694388"/>
    </source>
</evidence>
<keyword evidence="4 6" id="KW-1133">Transmembrane helix</keyword>
<evidence type="ECO:0000256" key="2">
    <source>
        <dbReference type="ARBA" id="ARBA00006510"/>
    </source>
</evidence>
<dbReference type="GO" id="GO:0008381">
    <property type="term" value="F:mechanosensitive monoatomic ion channel activity"/>
    <property type="evidence" value="ECO:0007669"/>
    <property type="project" value="TreeGrafter"/>
</dbReference>